<evidence type="ECO:0000313" key="12">
    <source>
        <dbReference type="EMBL" id="CAK9021768.1"/>
    </source>
</evidence>
<name>A0ABP0K644_9DINO</name>
<keyword evidence="7" id="KW-0443">Lipid metabolism</keyword>
<evidence type="ECO:0000256" key="7">
    <source>
        <dbReference type="ARBA" id="ARBA00023098"/>
    </source>
</evidence>
<dbReference type="InterPro" id="IPR000182">
    <property type="entry name" value="GNAT_dom"/>
</dbReference>
<dbReference type="PANTHER" id="PTHR21290">
    <property type="entry name" value="SPHINGOMYELIN SYNTHETASE"/>
    <property type="match status" value="1"/>
</dbReference>
<keyword evidence="3" id="KW-0808">Transferase</keyword>
<dbReference type="CDD" id="cd04301">
    <property type="entry name" value="NAT_SF"/>
    <property type="match status" value="1"/>
</dbReference>
<evidence type="ECO:0000259" key="11">
    <source>
        <dbReference type="PROSITE" id="PS51186"/>
    </source>
</evidence>
<comment type="caution">
    <text evidence="12">The sequence shown here is derived from an EMBL/GenBank/DDBJ whole genome shotgun (WGS) entry which is preliminary data.</text>
</comment>
<evidence type="ECO:0000256" key="6">
    <source>
        <dbReference type="ARBA" id="ARBA00022989"/>
    </source>
</evidence>
<dbReference type="InterPro" id="IPR016181">
    <property type="entry name" value="Acyl_CoA_acyltransferase"/>
</dbReference>
<dbReference type="SUPFAM" id="SSF55729">
    <property type="entry name" value="Acyl-CoA N-acyltransferases (Nat)"/>
    <property type="match status" value="1"/>
</dbReference>
<evidence type="ECO:0000256" key="8">
    <source>
        <dbReference type="ARBA" id="ARBA00023136"/>
    </source>
</evidence>
<dbReference type="Pfam" id="PF14360">
    <property type="entry name" value="PAP2_C"/>
    <property type="match status" value="1"/>
</dbReference>
<dbReference type="InterPro" id="IPR045221">
    <property type="entry name" value="Sphingomyelin_synth-like"/>
</dbReference>
<evidence type="ECO:0000256" key="9">
    <source>
        <dbReference type="SAM" id="MobiDB-lite"/>
    </source>
</evidence>
<keyword evidence="4 10" id="KW-0812">Transmembrane</keyword>
<feature type="transmembrane region" description="Helical" evidence="10">
    <location>
        <begin position="77"/>
        <end position="96"/>
    </location>
</feature>
<dbReference type="Proteomes" id="UP001642464">
    <property type="component" value="Unassembled WGS sequence"/>
</dbReference>
<comment type="similarity">
    <text evidence="2">Belongs to the sphingomyelin synthase family.</text>
</comment>
<feature type="transmembrane region" description="Helical" evidence="10">
    <location>
        <begin position="204"/>
        <end position="225"/>
    </location>
</feature>
<organism evidence="12 13">
    <name type="scientific">Durusdinium trenchii</name>
    <dbReference type="NCBI Taxonomy" id="1381693"/>
    <lineage>
        <taxon>Eukaryota</taxon>
        <taxon>Sar</taxon>
        <taxon>Alveolata</taxon>
        <taxon>Dinophyceae</taxon>
        <taxon>Suessiales</taxon>
        <taxon>Symbiodiniaceae</taxon>
        <taxon>Durusdinium</taxon>
    </lineage>
</organism>
<sequence length="632" mass="70335">TTSMQWRMMEEWDLLRKQWRWVLLNAVVLGYVTSFVLLNLAFYRYPVEASKERLKDIGHEVVPPLPEHLMESSLVDLPLHLVMAIAALMVAAVLVDNSNTGLRNPKPHLVNIVLRGSSVYALGHMLRGACYLTTSLPGAADRCLADAHPERFKPTLAECFYLPGDVYHNCGDLMFSGHMLLMLVLTLVVHEYSEAALWISKKQANLLTLLCVVLCLVESVLILAARHHYTSDLVVAFYTTPLLWSSYSRHLHPADLKPDIVGIARQILERQPPLDREQQQRMNQSAAPHGLAADAPASKEEESSAGIKAWGSFCARCFSAKANPPDAGFFVRKVLNDPLFASDQIKTKRTKDGAMIATLRLFLRDLHWVDGQTVAVAGIGEVCTAPEFRRQGHSRELLTNALEEVARAGRSAVLHAGDPKAQALYKSLGFAPIRTEFELHEVEKLSFAPPLAGQTSREIALPAENPPLDVLKSLADVYDASVFKFPGTVCRVGPHRELYWKSWVWNAWTSPRRVNPRLIVLQGANIAAYLYVCAADFLQRTLVIGEFALDAKGSTPSHAGADVLAILLRSALRHYPEARDIRCPRPVLQRLGLSRESDATLETDLGVMFWRPPGSTVPCDVREHVMWLTDAF</sequence>
<proteinExistence type="inferred from homology"/>
<feature type="compositionally biased region" description="Low complexity" evidence="9">
    <location>
        <begin position="286"/>
        <end position="296"/>
    </location>
</feature>
<keyword evidence="6 10" id="KW-1133">Transmembrane helix</keyword>
<feature type="non-terminal residue" evidence="12">
    <location>
        <position position="1"/>
    </location>
</feature>
<feature type="region of interest" description="Disordered" evidence="9">
    <location>
        <begin position="273"/>
        <end position="298"/>
    </location>
</feature>
<evidence type="ECO:0000256" key="4">
    <source>
        <dbReference type="ARBA" id="ARBA00022692"/>
    </source>
</evidence>
<keyword evidence="8 10" id="KW-0472">Membrane</keyword>
<keyword evidence="13" id="KW-1185">Reference proteome</keyword>
<dbReference type="PROSITE" id="PS51186">
    <property type="entry name" value="GNAT"/>
    <property type="match status" value="1"/>
</dbReference>
<evidence type="ECO:0000256" key="5">
    <source>
        <dbReference type="ARBA" id="ARBA00022919"/>
    </source>
</evidence>
<protein>
    <recommendedName>
        <fullName evidence="11">N-acetyltransferase domain-containing protein</fullName>
    </recommendedName>
</protein>
<feature type="domain" description="N-acetyltransferase" evidence="11">
    <location>
        <begin position="297"/>
        <end position="449"/>
    </location>
</feature>
<dbReference type="Gene3D" id="3.40.630.30">
    <property type="match status" value="1"/>
</dbReference>
<evidence type="ECO:0000256" key="1">
    <source>
        <dbReference type="ARBA" id="ARBA00004141"/>
    </source>
</evidence>
<evidence type="ECO:0000313" key="13">
    <source>
        <dbReference type="Proteomes" id="UP001642464"/>
    </source>
</evidence>
<evidence type="ECO:0000256" key="10">
    <source>
        <dbReference type="SAM" id="Phobius"/>
    </source>
</evidence>
<dbReference type="Pfam" id="PF13527">
    <property type="entry name" value="Acetyltransf_9"/>
    <property type="match status" value="1"/>
</dbReference>
<evidence type="ECO:0000256" key="3">
    <source>
        <dbReference type="ARBA" id="ARBA00022679"/>
    </source>
</evidence>
<reference evidence="12 13" key="1">
    <citation type="submission" date="2024-02" db="EMBL/GenBank/DDBJ databases">
        <authorList>
            <person name="Chen Y."/>
            <person name="Shah S."/>
            <person name="Dougan E. K."/>
            <person name="Thang M."/>
            <person name="Chan C."/>
        </authorList>
    </citation>
    <scope>NUCLEOTIDE SEQUENCE [LARGE SCALE GENOMIC DNA]</scope>
</reference>
<gene>
    <name evidence="12" type="ORF">SCF082_LOCUS15482</name>
</gene>
<accession>A0ABP0K644</accession>
<dbReference type="PANTHER" id="PTHR21290:SF62">
    <property type="entry name" value="PHOSPHATIDYLINOSITOL:CERAMIDE INOSITOLPHOSPHOTRANSFERASE 1-RELATED"/>
    <property type="match status" value="1"/>
</dbReference>
<keyword evidence="5" id="KW-0746">Sphingolipid metabolism</keyword>
<comment type="subcellular location">
    <subcellularLocation>
        <location evidence="1">Membrane</location>
        <topology evidence="1">Multi-pass membrane protein</topology>
    </subcellularLocation>
</comment>
<evidence type="ECO:0000256" key="2">
    <source>
        <dbReference type="ARBA" id="ARBA00005441"/>
    </source>
</evidence>
<dbReference type="EMBL" id="CAXAMM010009914">
    <property type="protein sequence ID" value="CAK9021768.1"/>
    <property type="molecule type" value="Genomic_DNA"/>
</dbReference>
<dbReference type="InterPro" id="IPR025749">
    <property type="entry name" value="Sphingomyelin_synth-like_dom"/>
</dbReference>
<feature type="transmembrane region" description="Helical" evidence="10">
    <location>
        <begin position="21"/>
        <end position="43"/>
    </location>
</feature>